<proteinExistence type="predicted"/>
<evidence type="ECO:0000256" key="2">
    <source>
        <dbReference type="ARBA" id="ARBA00022958"/>
    </source>
</evidence>
<dbReference type="InterPro" id="IPR003148">
    <property type="entry name" value="RCK_N"/>
</dbReference>
<name>A0A9D1J515_9FIRM</name>
<dbReference type="PROSITE" id="PS51201">
    <property type="entry name" value="RCK_N"/>
    <property type="match status" value="1"/>
</dbReference>
<dbReference type="Gene3D" id="3.40.50.720">
    <property type="entry name" value="NAD(P)-binding Rossmann-like Domain"/>
    <property type="match status" value="1"/>
</dbReference>
<dbReference type="InterPro" id="IPR036291">
    <property type="entry name" value="NAD(P)-bd_dom_sf"/>
</dbReference>
<organism evidence="4 5">
    <name type="scientific">Candidatus Faecivivens stercoravium</name>
    <dbReference type="NCBI Taxonomy" id="2840803"/>
    <lineage>
        <taxon>Bacteria</taxon>
        <taxon>Bacillati</taxon>
        <taxon>Bacillota</taxon>
        <taxon>Clostridia</taxon>
        <taxon>Eubacteriales</taxon>
        <taxon>Oscillospiraceae</taxon>
        <taxon>Oscillospiraceae incertae sedis</taxon>
        <taxon>Candidatus Faecivivens</taxon>
    </lineage>
</organism>
<evidence type="ECO:0000313" key="5">
    <source>
        <dbReference type="Proteomes" id="UP000824241"/>
    </source>
</evidence>
<dbReference type="PANTHER" id="PTHR43833">
    <property type="entry name" value="POTASSIUM CHANNEL PROTEIN 2-RELATED-RELATED"/>
    <property type="match status" value="1"/>
</dbReference>
<dbReference type="SUPFAM" id="SSF51735">
    <property type="entry name" value="NAD(P)-binding Rossmann-fold domains"/>
    <property type="match status" value="1"/>
</dbReference>
<keyword evidence="1" id="KW-0633">Potassium transport</keyword>
<sequence>MNILIAGCSKIGASLAGQLSSEGHDVSVVDQWEGSQSLLPDDYTGYFSTGILIDEDVLRNAGIESCDAVAAVSDNDNVNIMVAQIAAKTFGIGTVITSLVDPAKEQRFCSLLTTVCPTNIAVASLKGYILQRERRQITMGSSTLDVFLMPVPPHLIGRRAADIDSPEGEMVLGVLPAESSTLQLAKDSRSPLTEGDRLAVVRIID</sequence>
<dbReference type="EMBL" id="DVHA01000179">
    <property type="protein sequence ID" value="HIR61030.1"/>
    <property type="molecule type" value="Genomic_DNA"/>
</dbReference>
<comment type="caution">
    <text evidence="4">The sequence shown here is derived from an EMBL/GenBank/DDBJ whole genome shotgun (WGS) entry which is preliminary data.</text>
</comment>
<evidence type="ECO:0000259" key="3">
    <source>
        <dbReference type="PROSITE" id="PS51201"/>
    </source>
</evidence>
<dbReference type="GO" id="GO:0005886">
    <property type="term" value="C:plasma membrane"/>
    <property type="evidence" value="ECO:0007669"/>
    <property type="project" value="InterPro"/>
</dbReference>
<gene>
    <name evidence="4" type="ORF">IAB37_05595</name>
</gene>
<accession>A0A9D1J515</accession>
<reference evidence="4" key="2">
    <citation type="journal article" date="2021" name="PeerJ">
        <title>Extensive microbial diversity within the chicken gut microbiome revealed by metagenomics and culture.</title>
        <authorList>
            <person name="Gilroy R."/>
            <person name="Ravi A."/>
            <person name="Getino M."/>
            <person name="Pursley I."/>
            <person name="Horton D.L."/>
            <person name="Alikhan N.F."/>
            <person name="Baker D."/>
            <person name="Gharbi K."/>
            <person name="Hall N."/>
            <person name="Watson M."/>
            <person name="Adriaenssens E.M."/>
            <person name="Foster-Nyarko E."/>
            <person name="Jarju S."/>
            <person name="Secka A."/>
            <person name="Antonio M."/>
            <person name="Oren A."/>
            <person name="Chaudhuri R.R."/>
            <person name="La Ragione R."/>
            <person name="Hildebrand F."/>
            <person name="Pallen M.J."/>
        </authorList>
    </citation>
    <scope>NUCLEOTIDE SEQUENCE</scope>
    <source>
        <strain evidence="4">CHK189-12415</strain>
    </source>
</reference>
<dbReference type="PRINTS" id="PR00335">
    <property type="entry name" value="KUPTAKETRKA"/>
</dbReference>
<protein>
    <submittedName>
        <fullName evidence="4">TrkA family potassium uptake protein</fullName>
    </submittedName>
</protein>
<evidence type="ECO:0000313" key="4">
    <source>
        <dbReference type="EMBL" id="HIR61030.1"/>
    </source>
</evidence>
<dbReference type="AlphaFoldDB" id="A0A9D1J515"/>
<dbReference type="InterPro" id="IPR006036">
    <property type="entry name" value="K_uptake_TrkA"/>
</dbReference>
<keyword evidence="1" id="KW-0406">Ion transport</keyword>
<dbReference type="Proteomes" id="UP000824241">
    <property type="component" value="Unassembled WGS sequence"/>
</dbReference>
<keyword evidence="2" id="KW-0630">Potassium</keyword>
<dbReference type="InterPro" id="IPR050721">
    <property type="entry name" value="Trk_Ktr_HKT_K-transport"/>
</dbReference>
<dbReference type="Pfam" id="PF02254">
    <property type="entry name" value="TrkA_N"/>
    <property type="match status" value="1"/>
</dbReference>
<dbReference type="GO" id="GO:0015079">
    <property type="term" value="F:potassium ion transmembrane transporter activity"/>
    <property type="evidence" value="ECO:0007669"/>
    <property type="project" value="InterPro"/>
</dbReference>
<keyword evidence="1" id="KW-0813">Transport</keyword>
<reference evidence="4" key="1">
    <citation type="submission" date="2020-10" db="EMBL/GenBank/DDBJ databases">
        <authorList>
            <person name="Gilroy R."/>
        </authorList>
    </citation>
    <scope>NUCLEOTIDE SEQUENCE</scope>
    <source>
        <strain evidence="4">CHK189-12415</strain>
    </source>
</reference>
<feature type="domain" description="RCK N-terminal" evidence="3">
    <location>
        <begin position="1"/>
        <end position="122"/>
    </location>
</feature>
<evidence type="ECO:0000256" key="1">
    <source>
        <dbReference type="ARBA" id="ARBA00022538"/>
    </source>
</evidence>